<dbReference type="GO" id="GO:0005975">
    <property type="term" value="P:carbohydrate metabolic process"/>
    <property type="evidence" value="ECO:0007669"/>
    <property type="project" value="InterPro"/>
</dbReference>
<keyword evidence="1" id="KW-1133">Transmembrane helix</keyword>
<dbReference type="InterPro" id="IPR012341">
    <property type="entry name" value="6hp_glycosidase-like_sf"/>
</dbReference>
<evidence type="ECO:0000259" key="3">
    <source>
        <dbReference type="Pfam" id="PF17390"/>
    </source>
</evidence>
<keyword evidence="1" id="KW-0812">Transmembrane</keyword>
<keyword evidence="4" id="KW-0378">Hydrolase</keyword>
<evidence type="ECO:0000313" key="5">
    <source>
        <dbReference type="Proteomes" id="UP000887226"/>
    </source>
</evidence>
<dbReference type="PANTHER" id="PTHR34987:SF5">
    <property type="entry name" value="ALPHA-RHAMNOSIDASE"/>
    <property type="match status" value="1"/>
</dbReference>
<feature type="domain" description="Alpha-L-rhamnosidase six-hairpin glycosidase" evidence="2">
    <location>
        <begin position="333"/>
        <end position="568"/>
    </location>
</feature>
<dbReference type="Pfam" id="PF17389">
    <property type="entry name" value="Bac_rhamnosid6H"/>
    <property type="match status" value="1"/>
</dbReference>
<keyword evidence="4" id="KW-0326">Glycosidase</keyword>
<sequence length="782" mass="85244">MKELPQIWKSPGATGRSSYTTLIAIFTTTLISIMWLHQYSSSFLLVPSFIVSLFGALALPATNLTSASSQLQTDLSKPPAWQKYVRSPSTKIIHPIGILSNKVTGNVTNPTGLITGKGPTILTRTVPANVSQMYKTGSDAPQVIIDFGQNIAGYLSIKFSGATNYTSGRPGIRLAFSETVQYGFLTNVSDFSRSDNADDSYSEKITPGSDQIAVKSTPYTWTDNHGCEFNNTQVCVDGIHGFRYVKIYLEALPCDAPYTTSYGSVAIESLSLDYSPYLGTPDTFTGWFESSDEQLNQWWYDGVYTNDQDLDVLDANSTDPRQAAFPGVLGKLVLIDGAKRDRLPYVGDIAVSGRTLYVSHEAPEAATNVLADLANHQRADGWIPPATIRNYTLPLLDYPLWWVSTTYDFLMYTGDTDFVQEYYHTIVKTLDIFYPSITSPVTQLITKGLGISGGYGDYAFLSRMGAVTYYNALYVLALDNAAVIAKTLKHNDDAARWTARARTVSDAINKHRWDNAAEAFFDGDCGGTPCPQHAQDGNSISIISGVANRSRAEASLSYMAKNMSRSYGNAFLDTDALGDAFSQRVYAFISYFELEARFQMGEVASALDQIRRMYSHMASNDPGVTMWEGIGPNGLPYEGGFTSMCHGWSTGIVPAVTNYILGVRPTGPGFSTWVIKPMPGDVAWAKGEVPTPHGSIKVYWFNNSAEGLFYLHAIVPDGTSGTISVPATVNQDIYVDSKLAWRKKQPMGQAASFNTVDGYVSVSLQGGTHVVSVGFAGTALDV</sequence>
<dbReference type="InterPro" id="IPR035398">
    <property type="entry name" value="Bac_rhamnosid_C"/>
</dbReference>
<keyword evidence="5" id="KW-1185">Reference proteome</keyword>
<evidence type="ECO:0000259" key="2">
    <source>
        <dbReference type="Pfam" id="PF17389"/>
    </source>
</evidence>
<accession>A0A9P8CJ87</accession>
<keyword evidence="1" id="KW-0472">Membrane</keyword>
<dbReference type="InterPro" id="IPR008928">
    <property type="entry name" value="6-hairpin_glycosidase_sf"/>
</dbReference>
<feature type="transmembrane region" description="Helical" evidence="1">
    <location>
        <begin position="43"/>
        <end position="61"/>
    </location>
</feature>
<feature type="transmembrane region" description="Helical" evidence="1">
    <location>
        <begin position="18"/>
        <end position="36"/>
    </location>
</feature>
<reference evidence="4" key="1">
    <citation type="journal article" date="2021" name="IMA Fungus">
        <title>Genomic characterization of three marine fungi, including Emericellopsis atlantica sp. nov. with signatures of a generalist lifestyle and marine biomass degradation.</title>
        <authorList>
            <person name="Hagestad O.C."/>
            <person name="Hou L."/>
            <person name="Andersen J.H."/>
            <person name="Hansen E.H."/>
            <person name="Altermark B."/>
            <person name="Li C."/>
            <person name="Kuhnert E."/>
            <person name="Cox R.J."/>
            <person name="Crous P.W."/>
            <person name="Spatafora J.W."/>
            <person name="Lail K."/>
            <person name="Amirebrahimi M."/>
            <person name="Lipzen A."/>
            <person name="Pangilinan J."/>
            <person name="Andreopoulos W."/>
            <person name="Hayes R.D."/>
            <person name="Ng V."/>
            <person name="Grigoriev I.V."/>
            <person name="Jackson S.A."/>
            <person name="Sutton T.D.S."/>
            <person name="Dobson A.D.W."/>
            <person name="Rama T."/>
        </authorList>
    </citation>
    <scope>NUCLEOTIDE SEQUENCE</scope>
    <source>
        <strain evidence="4">TRa3180A</strain>
    </source>
</reference>
<dbReference type="InterPro" id="IPR035396">
    <property type="entry name" value="Bac_rhamnosid6H"/>
</dbReference>
<dbReference type="SUPFAM" id="SSF48208">
    <property type="entry name" value="Six-hairpin glycosidases"/>
    <property type="match status" value="1"/>
</dbReference>
<protein>
    <submittedName>
        <fullName evidence="4">Six-hairpin glycosidase-like protein</fullName>
    </submittedName>
</protein>
<dbReference type="Proteomes" id="UP000887226">
    <property type="component" value="Unassembled WGS sequence"/>
</dbReference>
<evidence type="ECO:0000256" key="1">
    <source>
        <dbReference type="SAM" id="Phobius"/>
    </source>
</evidence>
<dbReference type="Gene3D" id="2.60.420.10">
    <property type="entry name" value="Maltose phosphorylase, domain 3"/>
    <property type="match status" value="1"/>
</dbReference>
<proteinExistence type="predicted"/>
<dbReference type="EMBL" id="MU253739">
    <property type="protein sequence ID" value="KAG9249088.1"/>
    <property type="molecule type" value="Genomic_DNA"/>
</dbReference>
<evidence type="ECO:0000313" key="4">
    <source>
        <dbReference type="EMBL" id="KAG9249088.1"/>
    </source>
</evidence>
<dbReference type="PANTHER" id="PTHR34987">
    <property type="entry name" value="C, PUTATIVE (AFU_ORTHOLOGUE AFUA_3G02880)-RELATED"/>
    <property type="match status" value="1"/>
</dbReference>
<dbReference type="Pfam" id="PF17390">
    <property type="entry name" value="Bac_rhamnosid_C"/>
    <property type="match status" value="1"/>
</dbReference>
<gene>
    <name evidence="4" type="ORF">BJ878DRAFT_485448</name>
</gene>
<organism evidence="4 5">
    <name type="scientific">Calycina marina</name>
    <dbReference type="NCBI Taxonomy" id="1763456"/>
    <lineage>
        <taxon>Eukaryota</taxon>
        <taxon>Fungi</taxon>
        <taxon>Dikarya</taxon>
        <taxon>Ascomycota</taxon>
        <taxon>Pezizomycotina</taxon>
        <taxon>Leotiomycetes</taxon>
        <taxon>Helotiales</taxon>
        <taxon>Pezizellaceae</taxon>
        <taxon>Calycina</taxon>
    </lineage>
</organism>
<dbReference type="OrthoDB" id="10036721at2759"/>
<comment type="caution">
    <text evidence="4">The sequence shown here is derived from an EMBL/GenBank/DDBJ whole genome shotgun (WGS) entry which is preliminary data.</text>
</comment>
<dbReference type="GO" id="GO:0016798">
    <property type="term" value="F:hydrolase activity, acting on glycosyl bonds"/>
    <property type="evidence" value="ECO:0007669"/>
    <property type="project" value="UniProtKB-KW"/>
</dbReference>
<dbReference type="AlphaFoldDB" id="A0A9P8CJ87"/>
<name>A0A9P8CJ87_9HELO</name>
<feature type="domain" description="Alpha-L-rhamnosidase C-terminal" evidence="3">
    <location>
        <begin position="662"/>
        <end position="734"/>
    </location>
</feature>
<dbReference type="Gene3D" id="1.50.10.10">
    <property type="match status" value="1"/>
</dbReference>